<evidence type="ECO:0000256" key="12">
    <source>
        <dbReference type="SAM" id="MobiDB-lite"/>
    </source>
</evidence>
<dbReference type="CDD" id="cd19673">
    <property type="entry name" value="UBR-box_UBR3"/>
    <property type="match status" value="1"/>
</dbReference>
<dbReference type="eggNOG" id="KOG1139">
    <property type="taxonomic scope" value="Eukaryota"/>
</dbReference>
<feature type="domain" description="UBR-type" evidence="13">
    <location>
        <begin position="271"/>
        <end position="342"/>
    </location>
</feature>
<dbReference type="VEuPathDB" id="FungiDB:KRP22_7141"/>
<keyword evidence="4 10" id="KW-0479">Metal-binding</keyword>
<dbReference type="Gene3D" id="1.10.10.2670">
    <property type="entry name" value="E3 ubiquitin-protein ligase"/>
    <property type="match status" value="1"/>
</dbReference>
<dbReference type="eggNOG" id="KOG1140">
    <property type="taxonomic scope" value="Eukaryota"/>
</dbReference>
<name>H3GCV5_PHYRM</name>
<dbReference type="InterPro" id="IPR042065">
    <property type="entry name" value="E3_ELL-like"/>
</dbReference>
<comment type="function">
    <text evidence="10">Ubiquitin ligase protein which is a component of the N-end rule pathway. Recognizes and binds to proteins bearing specific N-terminal residues that are destabilizing according to the N-end rule, leading to their ubiquitination and subsequent degradation.</text>
</comment>
<reference evidence="14" key="2">
    <citation type="submission" date="2015-06" db="UniProtKB">
        <authorList>
            <consortium name="EnsemblProtists"/>
        </authorList>
    </citation>
    <scope>IDENTIFICATION</scope>
    <source>
        <strain evidence="14">Pr102</strain>
    </source>
</reference>
<feature type="coiled-coil region" evidence="11">
    <location>
        <begin position="55"/>
        <end position="89"/>
    </location>
</feature>
<dbReference type="SMART" id="SM00396">
    <property type="entry name" value="ZnF_UBR1"/>
    <property type="match status" value="1"/>
</dbReference>
<dbReference type="Pfam" id="PF18995">
    <property type="entry name" value="PRT6_C"/>
    <property type="match status" value="1"/>
</dbReference>
<evidence type="ECO:0000256" key="9">
    <source>
        <dbReference type="PROSITE-ProRule" id="PRU00508"/>
    </source>
</evidence>
<dbReference type="STRING" id="164328.H3GCV5"/>
<accession>H3GCV5</accession>
<evidence type="ECO:0000256" key="3">
    <source>
        <dbReference type="ARBA" id="ARBA00022679"/>
    </source>
</evidence>
<evidence type="ECO:0000256" key="10">
    <source>
        <dbReference type="RuleBase" id="RU366018"/>
    </source>
</evidence>
<keyword evidence="7 10" id="KW-0862">Zinc</keyword>
<dbReference type="GO" id="GO:0016567">
    <property type="term" value="P:protein ubiquitination"/>
    <property type="evidence" value="ECO:0000318"/>
    <property type="project" value="GO_Central"/>
</dbReference>
<organism evidence="14 15">
    <name type="scientific">Phytophthora ramorum</name>
    <name type="common">Sudden oak death agent</name>
    <dbReference type="NCBI Taxonomy" id="164328"/>
    <lineage>
        <taxon>Eukaryota</taxon>
        <taxon>Sar</taxon>
        <taxon>Stramenopiles</taxon>
        <taxon>Oomycota</taxon>
        <taxon>Peronosporomycetes</taxon>
        <taxon>Peronosporales</taxon>
        <taxon>Peronosporaceae</taxon>
        <taxon>Phytophthora</taxon>
    </lineage>
</organism>
<dbReference type="Pfam" id="PF02207">
    <property type="entry name" value="zf-UBR"/>
    <property type="match status" value="1"/>
</dbReference>
<dbReference type="GO" id="GO:0005737">
    <property type="term" value="C:cytoplasm"/>
    <property type="evidence" value="ECO:0000318"/>
    <property type="project" value="GO_Central"/>
</dbReference>
<dbReference type="InterPro" id="IPR039164">
    <property type="entry name" value="UBR1-like"/>
</dbReference>
<dbReference type="InterPro" id="IPR003126">
    <property type="entry name" value="Znf_UBR"/>
</dbReference>
<dbReference type="EMBL" id="DS566000">
    <property type="status" value="NOT_ANNOTATED_CDS"/>
    <property type="molecule type" value="Genomic_DNA"/>
</dbReference>
<dbReference type="FunFam" id="2.10.110.30:FF:000002">
    <property type="entry name" value="Putative e3 ubiquitin-protein ligase ubr3"/>
    <property type="match status" value="1"/>
</dbReference>
<keyword evidence="3 10" id="KW-0808">Transferase</keyword>
<feature type="region of interest" description="Disordered" evidence="12">
    <location>
        <begin position="1593"/>
        <end position="1634"/>
    </location>
</feature>
<dbReference type="GO" id="GO:0061630">
    <property type="term" value="F:ubiquitin protein ligase activity"/>
    <property type="evidence" value="ECO:0000318"/>
    <property type="project" value="GO_Central"/>
</dbReference>
<feature type="compositionally biased region" description="Basic and acidic residues" evidence="12">
    <location>
        <begin position="1486"/>
        <end position="1501"/>
    </location>
</feature>
<dbReference type="OMA" id="DHMAYRC"/>
<proteinExistence type="inferred from homology"/>
<dbReference type="GO" id="GO:0071596">
    <property type="term" value="P:ubiquitin-dependent protein catabolic process via the N-end rule pathway"/>
    <property type="evidence" value="ECO:0000318"/>
    <property type="project" value="GO_Central"/>
</dbReference>
<keyword evidence="5 10" id="KW-0863">Zinc-finger</keyword>
<evidence type="ECO:0000256" key="2">
    <source>
        <dbReference type="ARBA" id="ARBA00004906"/>
    </source>
</evidence>
<evidence type="ECO:0000313" key="14">
    <source>
        <dbReference type="EnsemblProtists" id="Phyra73342"/>
    </source>
</evidence>
<evidence type="ECO:0000256" key="5">
    <source>
        <dbReference type="ARBA" id="ARBA00022771"/>
    </source>
</evidence>
<feature type="compositionally biased region" description="Low complexity" evidence="12">
    <location>
        <begin position="466"/>
        <end position="480"/>
    </location>
</feature>
<keyword evidence="11" id="KW-0175">Coiled coil</keyword>
<feature type="region of interest" description="Disordered" evidence="12">
    <location>
        <begin position="466"/>
        <end position="502"/>
    </location>
</feature>
<dbReference type="VEuPathDB" id="FungiDB:KRP22_7142"/>
<dbReference type="Proteomes" id="UP000005238">
    <property type="component" value="Unassembled WGS sequence"/>
</dbReference>
<dbReference type="InParanoid" id="H3GCV5"/>
<reference evidence="15" key="1">
    <citation type="journal article" date="2006" name="Science">
        <title>Phytophthora genome sequences uncover evolutionary origins and mechanisms of pathogenesis.</title>
        <authorList>
            <person name="Tyler B.M."/>
            <person name="Tripathy S."/>
            <person name="Zhang X."/>
            <person name="Dehal P."/>
            <person name="Jiang R.H."/>
            <person name="Aerts A."/>
            <person name="Arredondo F.D."/>
            <person name="Baxter L."/>
            <person name="Bensasson D."/>
            <person name="Beynon J.L."/>
            <person name="Chapman J."/>
            <person name="Damasceno C.M."/>
            <person name="Dorrance A.E."/>
            <person name="Dou D."/>
            <person name="Dickerman A.W."/>
            <person name="Dubchak I.L."/>
            <person name="Garbelotto M."/>
            <person name="Gijzen M."/>
            <person name="Gordon S.G."/>
            <person name="Govers F."/>
            <person name="Grunwald N.J."/>
            <person name="Huang W."/>
            <person name="Ivors K.L."/>
            <person name="Jones R.W."/>
            <person name="Kamoun S."/>
            <person name="Krampis K."/>
            <person name="Lamour K.H."/>
            <person name="Lee M.K."/>
            <person name="McDonald W.H."/>
            <person name="Medina M."/>
            <person name="Meijer H.J."/>
            <person name="Nordberg E.K."/>
            <person name="Maclean D.J."/>
            <person name="Ospina-Giraldo M.D."/>
            <person name="Morris P.F."/>
            <person name="Phuntumart V."/>
            <person name="Putnam N.H."/>
            <person name="Rash S."/>
            <person name="Rose J.K."/>
            <person name="Sakihama Y."/>
            <person name="Salamov A.A."/>
            <person name="Savidor A."/>
            <person name="Scheuring C.F."/>
            <person name="Smith B.M."/>
            <person name="Sobral B.W."/>
            <person name="Terry A."/>
            <person name="Torto-Alalibo T.A."/>
            <person name="Win J."/>
            <person name="Xu Z."/>
            <person name="Zhang H."/>
            <person name="Grigoriev I.V."/>
            <person name="Rokhsar D.S."/>
            <person name="Boore J.L."/>
        </authorList>
    </citation>
    <scope>NUCLEOTIDE SEQUENCE [LARGE SCALE GENOMIC DNA]</scope>
    <source>
        <strain evidence="15">Pr102</strain>
    </source>
</reference>
<feature type="region of interest" description="Disordered" evidence="12">
    <location>
        <begin position="1466"/>
        <end position="1505"/>
    </location>
</feature>
<dbReference type="Gene3D" id="2.10.110.30">
    <property type="match status" value="1"/>
</dbReference>
<protein>
    <recommendedName>
        <fullName evidence="10">E3 ubiquitin-protein ligase</fullName>
        <ecNumber evidence="10">2.3.2.27</ecNumber>
    </recommendedName>
</protein>
<evidence type="ECO:0000256" key="7">
    <source>
        <dbReference type="ARBA" id="ARBA00022833"/>
    </source>
</evidence>
<keyword evidence="6 10" id="KW-0833">Ubl conjugation pathway</keyword>
<feature type="compositionally biased region" description="Polar residues" evidence="12">
    <location>
        <begin position="1473"/>
        <end position="1485"/>
    </location>
</feature>
<evidence type="ECO:0000313" key="15">
    <source>
        <dbReference type="Proteomes" id="UP000005238"/>
    </source>
</evidence>
<comment type="pathway">
    <text evidence="2 10">Protein modification; protein ubiquitination.</text>
</comment>
<dbReference type="InterPro" id="IPR055194">
    <property type="entry name" value="UBR1-like_WH"/>
</dbReference>
<dbReference type="Pfam" id="PF22960">
    <property type="entry name" value="WHD_UBR1"/>
    <property type="match status" value="1"/>
</dbReference>
<comment type="catalytic activity">
    <reaction evidence="1 10">
        <text>S-ubiquitinyl-[E2 ubiquitin-conjugating enzyme]-L-cysteine + [acceptor protein]-L-lysine = [E2 ubiquitin-conjugating enzyme]-L-cysteine + N(6)-ubiquitinyl-[acceptor protein]-L-lysine.</text>
        <dbReference type="EC" id="2.3.2.27"/>
    </reaction>
</comment>
<evidence type="ECO:0000256" key="4">
    <source>
        <dbReference type="ARBA" id="ARBA00022723"/>
    </source>
</evidence>
<comment type="similarity">
    <text evidence="8 10">Belongs to the E3 ubiquitin-protein ligase UBR1-like family.</text>
</comment>
<evidence type="ECO:0000256" key="8">
    <source>
        <dbReference type="ARBA" id="ARBA00046341"/>
    </source>
</evidence>
<evidence type="ECO:0000256" key="11">
    <source>
        <dbReference type="SAM" id="Coils"/>
    </source>
</evidence>
<feature type="region of interest" description="Disordered" evidence="12">
    <location>
        <begin position="1521"/>
        <end position="1578"/>
    </location>
</feature>
<dbReference type="UniPathway" id="UPA00143"/>
<sequence>MADSKTLDQVNTDLNNVVSRMDIVEKRLAVEAKQVDGPVGGADLREYQTHMLLKLRAIRDTMEKEGSSLEQLRKERDVARAERDDLHKQVNKLNYRVQHLKQHLMAKSGEAERVLQLHGAVCATGKASTASPSTSPSCSSLETQLTALCSAEGATHDEQQLIRAFLAASRSSQTLVARRLLANPALECFPNLLQFFLRVLMAAHAQSHDQSADNGASVASSCSYSENSTQSCVIHLQEDNSEVVRAVSVDFLLPEAFHTCLAAQYGSVKRLKCEEVWHGDHMAYRCRTCGLSDSSCMCLACFDPEEHEGHDFRVYRCSSGGCCDCGDPLAWKPQGFCKKHSANRDRSGQEQEQESRMEMHPEEQQLVHLLVRRVMEFCVDVLREVHLACLRPHASENPDPFYPRRALPRTGLLRSALPSTVKIHVDRLQQTLAWLQMLSMSCLYYRNVISGMFFEELPAEFQLDATPTQTTSASSSSTQPIEEGPVDTTPTSGGSEEDEMGERGISHGPLLILDVFLKAGVLLPVETCDVLGVLYLKLLFDQAFKQKYTCHFVEWYPYFIELYLSASDENNEDGMRNLSRFIDRLFCQLFHSNAQLRELETVFASMRPTFNPNETHGVRRRRRRRPNGLPGFASDSTPSSCVEWLMVFLLEKLNDLFRSTMRLMTILPQPLIDGTSTTGVGSINGSSTSTVGIGTVPEAPPVLRTVQAVDCGRNVFKKRIYARLCSDLRTLLVHPQIAAEVLLRSFRCIGGDDCALHESSVFTQLMKTFELLQQMDLQTRHVHRHIEYESQNWTFAFVADYELKLLLSAFLTGIPACFSREVWQSITTGDNSWNQGSTGVITGGTPLNPLEADTFRPIALARAILQPVRASLAQWATRNGRPEFVSESTGLPTDPGEVATETELITSTQLEKYYEQGTVAIGGASAKSFHFPLHHMYAALIHALCGVVRPQTLDDWCELLGMGSTDGERCRDLAFWYSALDHPLRVLLFSREIKSGLWVRNGGVMLQQLVHYHSKHWRYFGLHSDLFLCQLGASFLPHGSFTRLFFHQLPFALRDSSVFGLSSLTDVNTENSNAAVRADRSRVLRQELDVVEEALRLFLQLVLAPVKLASASSPETTAVWLLEREIMHWLTLGPFTRSEVIMRTDMKLVEQIKQLPAHEWAELEEEEILTHVLERVGAYDDPVGSSNGTRTSRSGSLPGYGLKMSGSWKLKPELWTQVSPLFECFTPSEAQQCEQNIRKNLPKSPTTDQENATTAPIVLPMLPRAQYEGVSGVDMHGVLAETMLNSSYMASVLLVIFENYKRKATAEHSNQRGQNEDQESSSSITNENLLLAALHCLYVAVELLPKQLQHQQLSPAVSLSHEGDSVRQSLDDIAECFDEENSLFDKLCVEVQLEDHETQHEESSPKRAEKETTPSSLLSLLLFFTEHRRAMEDTRPVVNLILRSVREKSSTCAAYLDDLKRKHLDAKSDTKTGSDASGPNGSNRATKVDETPKPTAKEMMRKRQQQILEKMRSQQMQFLSANGDPVDDEGNENTRDNAGGHNADMDSDSDSYDESMKSEEDVEEDHEEEEDEWGFPTGQVDVRLYLDHVSSAIAQMRDKQRKTQDRRRRRRRSTRSSSITAEHDERERSSSISYDYASLDEQSTQAEECGLCRLPCDARSRDSTFGFVGMILPTNMPQKIEKGSSSAASSDGRPVVSSRLPSLRVLKPGTTDEMRMQLADSVIWSCGHAIHHSCLKAYLMSLWKQKHGRGPLETTTGEDRLLSERDMEFVCPICRRLSNCLVPRVSLGELRERASISESLGADFGSEEEEEEKKDDGQDPLAFLQWLDTQMSFRDDSPVVKRRRSRTQSSLRLRRRLLSSASKSSLSPGSRSSGGSVASHGEHDGTEQDVSIEREIGAFCHEIVLRTVRAQLYLPTLLTSSIRDEGSLDLEMQQLSSECGAQTPAWQLLLHCLEVQLRVVAREKTLLRSDVVDSLKLRSMRQLADIAAAAVAFSTPSSLAWTVVEAPADKQFESVMTRLNGLIFGQQVLFEEDESACSTKWNIRDQLQTGDTEDATDAALVGTPILCHPKLLTCFAMRMMWRQSIATPNADVAAEQLLTEAFFSARVLFTAQILQALAYLSMQSDQEGLAGETKAEIGDFQEVESLRDASAWISLMLARSRLMGGKSVVTPDAAKPATRWNAAAMEEQVSSLCLPLAQQMLLLMDVVLPMPHQHHSDSSQGDSDAKAPQVASESCAVCDGLFPISTQTSTGMPSASSLLDKCLRRLHLPPLRLFFHRQMFPSSQRALCQLWGAQLEAKAAVSRQQARSQALVSGGSPVQVDEFPLQRQVMMLSSRAAAAASAGANYRMLIPLPRVYMDLFIRYNEKPTGVCNQCAQVPQHPGLCLFCGEVLCCFSACCEAKEGGGVGECTQHAQRCGLGLGAFLLLRACTVILFLGNERRCVWGSLYVDKNGEEDPYLRRGKTLHLDSSRRLALETLLVSHSFSQNTAILQNTSRRDGRRY</sequence>
<dbReference type="InterPro" id="IPR044046">
    <property type="entry name" value="E3_ligase_UBR-like_C"/>
</dbReference>
<evidence type="ECO:0000256" key="1">
    <source>
        <dbReference type="ARBA" id="ARBA00000900"/>
    </source>
</evidence>
<keyword evidence="15" id="KW-1185">Reference proteome</keyword>
<dbReference type="GO" id="GO:0000151">
    <property type="term" value="C:ubiquitin ligase complex"/>
    <property type="evidence" value="ECO:0000318"/>
    <property type="project" value="GO_Central"/>
</dbReference>
<feature type="region of interest" description="Disordered" evidence="12">
    <location>
        <begin position="338"/>
        <end position="359"/>
    </location>
</feature>
<dbReference type="GO" id="GO:0008270">
    <property type="term" value="F:zinc ion binding"/>
    <property type="evidence" value="ECO:0007669"/>
    <property type="project" value="UniProtKB-UniRule"/>
</dbReference>
<dbReference type="HOGENOM" id="CLU_001267_0_0_1"/>
<feature type="compositionally biased region" description="Low complexity" evidence="12">
    <location>
        <begin position="1859"/>
        <end position="1876"/>
    </location>
</feature>
<dbReference type="PROSITE" id="PS51157">
    <property type="entry name" value="ZF_UBR"/>
    <property type="match status" value="1"/>
</dbReference>
<dbReference type="PANTHER" id="PTHR21497">
    <property type="entry name" value="UBIQUITIN LIGASE E3 ALPHA-RELATED"/>
    <property type="match status" value="1"/>
</dbReference>
<dbReference type="EnsemblProtists" id="Phyra73342">
    <property type="protein sequence ID" value="Phyra73342"/>
    <property type="gene ID" value="Phyra73342"/>
</dbReference>
<evidence type="ECO:0000259" key="13">
    <source>
        <dbReference type="PROSITE" id="PS51157"/>
    </source>
</evidence>
<dbReference type="CDD" id="cd16483">
    <property type="entry name" value="RING-H2_UBR3"/>
    <property type="match status" value="1"/>
</dbReference>
<feature type="compositionally biased region" description="Basic and acidic residues" evidence="12">
    <location>
        <begin position="342"/>
        <end position="359"/>
    </location>
</feature>
<feature type="compositionally biased region" description="Basic residues" evidence="12">
    <location>
        <begin position="1604"/>
        <end position="1614"/>
    </location>
</feature>
<dbReference type="EC" id="2.3.2.27" evidence="10"/>
<dbReference type="VEuPathDB" id="FungiDB:KRP23_9855"/>
<feature type="region of interest" description="Disordered" evidence="12">
    <location>
        <begin position="614"/>
        <end position="636"/>
    </location>
</feature>
<feature type="compositionally biased region" description="Acidic residues" evidence="12">
    <location>
        <begin position="1560"/>
        <end position="1573"/>
    </location>
</feature>
<feature type="region of interest" description="Disordered" evidence="12">
    <location>
        <begin position="1859"/>
        <end position="1888"/>
    </location>
</feature>
<dbReference type="PANTHER" id="PTHR21497:SF24">
    <property type="entry name" value="E3 UBIQUITIN-PROTEIN LIGASE UBR1"/>
    <property type="match status" value="1"/>
</dbReference>
<feature type="zinc finger region" description="UBR-type" evidence="9">
    <location>
        <begin position="271"/>
        <end position="342"/>
    </location>
</feature>
<dbReference type="VEuPathDB" id="FungiDB:KRP23_9854"/>
<evidence type="ECO:0000256" key="6">
    <source>
        <dbReference type="ARBA" id="ARBA00022786"/>
    </source>
</evidence>